<dbReference type="RefSeq" id="WP_103920957.1">
    <property type="nucleotide sequence ID" value="NZ_FMSV02000528.1"/>
</dbReference>
<dbReference type="FunFam" id="3.40.50.1970:FF:000003">
    <property type="entry name" value="Alcohol dehydrogenase, iron-containing"/>
    <property type="match status" value="1"/>
</dbReference>
<dbReference type="EC" id="1.1.1.244" evidence="6"/>
<keyword evidence="7" id="KW-1185">Reference proteome</keyword>
<dbReference type="InterPro" id="IPR001670">
    <property type="entry name" value="ADH_Fe/GldA"/>
</dbReference>
<feature type="domain" description="Fe-containing alcohol dehydrogenase-like C-terminal" evidence="5">
    <location>
        <begin position="199"/>
        <end position="397"/>
    </location>
</feature>
<sequence length="399" mass="42999">MFEFADFQGFSIARLPRIIFGSGKMREIAEQTAHYGKRVLLITGARSLEQSKYWNNLQHDFQAAGLEYTQVKITGEPGPQQIDQIVAQFFSADIEVVLGIGGGSVLDAAKAVAGLLPSGTSVLEYLEGVGPERPYQPPARPFIAVPTTAGTGSEATKNAVLSQSGNNGFKKSFRHDALVAEVAIIDPDWLKSCPTDLIAADGMDAFTQLLESYVSTRANPLTDALALSGMMAFRDSFFHIWQGQGSAEDYARLAYASLLSGICLAQTGLGSVHGLASPLGAFFPIPHGVVCGTLLAEATDINITALQSRQADSLALKKYAQIGHLLARDETLATTIAQQNLVQRLRDWTAQLQLPRLSAYQMQESDIARVVANSRGSSMKTNPVLLTDAEIATLLQRRL</sequence>
<dbReference type="GO" id="GO:0046872">
    <property type="term" value="F:metal ion binding"/>
    <property type="evidence" value="ECO:0007669"/>
    <property type="project" value="InterPro"/>
</dbReference>
<dbReference type="InterPro" id="IPR056798">
    <property type="entry name" value="ADH_Fe_C"/>
</dbReference>
<keyword evidence="3 6" id="KW-0560">Oxidoreductase</keyword>
<comment type="similarity">
    <text evidence="2">Belongs to the iron-containing alcohol dehydrogenase family.</text>
</comment>
<dbReference type="Pfam" id="PF25137">
    <property type="entry name" value="ADH_Fe_C"/>
    <property type="match status" value="1"/>
</dbReference>
<evidence type="ECO:0000259" key="4">
    <source>
        <dbReference type="Pfam" id="PF00465"/>
    </source>
</evidence>
<evidence type="ECO:0000313" key="6">
    <source>
        <dbReference type="EMBL" id="SEH07294.1"/>
    </source>
</evidence>
<dbReference type="AlphaFoldDB" id="A0A1H6FE50"/>
<dbReference type="Proteomes" id="UP000236724">
    <property type="component" value="Unassembled WGS sequence"/>
</dbReference>
<reference evidence="6 7" key="1">
    <citation type="submission" date="2016-10" db="EMBL/GenBank/DDBJ databases">
        <authorList>
            <person name="de Groot N.N."/>
        </authorList>
    </citation>
    <scope>NUCLEOTIDE SEQUENCE [LARGE SCALE GENOMIC DNA]</scope>
    <source>
        <strain evidence="6">MBHS1</strain>
    </source>
</reference>
<feature type="domain" description="Alcohol dehydrogenase iron-type/glycerol dehydrogenase GldA" evidence="4">
    <location>
        <begin position="17"/>
        <end position="187"/>
    </location>
</feature>
<evidence type="ECO:0000256" key="3">
    <source>
        <dbReference type="ARBA" id="ARBA00023002"/>
    </source>
</evidence>
<dbReference type="EMBL" id="FMSV02000528">
    <property type="protein sequence ID" value="SEH07294.1"/>
    <property type="molecule type" value="Genomic_DNA"/>
</dbReference>
<organism evidence="6 7">
    <name type="scientific">Candidatus Venteria ishoeyi</name>
    <dbReference type="NCBI Taxonomy" id="1899563"/>
    <lineage>
        <taxon>Bacteria</taxon>
        <taxon>Pseudomonadati</taxon>
        <taxon>Pseudomonadota</taxon>
        <taxon>Gammaproteobacteria</taxon>
        <taxon>Thiotrichales</taxon>
        <taxon>Thiotrichaceae</taxon>
        <taxon>Venteria</taxon>
    </lineage>
</organism>
<dbReference type="Gene3D" id="3.40.50.1970">
    <property type="match status" value="1"/>
</dbReference>
<dbReference type="Gene3D" id="1.20.1090.10">
    <property type="entry name" value="Dehydroquinate synthase-like - alpha domain"/>
    <property type="match status" value="1"/>
</dbReference>
<dbReference type="PANTHER" id="PTHR11496">
    <property type="entry name" value="ALCOHOL DEHYDROGENASE"/>
    <property type="match status" value="1"/>
</dbReference>
<evidence type="ECO:0000256" key="1">
    <source>
        <dbReference type="ARBA" id="ARBA00001962"/>
    </source>
</evidence>
<dbReference type="PANTHER" id="PTHR11496:SF102">
    <property type="entry name" value="ALCOHOL DEHYDROGENASE 4"/>
    <property type="match status" value="1"/>
</dbReference>
<dbReference type="Pfam" id="PF00465">
    <property type="entry name" value="Fe-ADH"/>
    <property type="match status" value="1"/>
</dbReference>
<accession>A0A1H6FE50</accession>
<dbReference type="CDD" id="cd08183">
    <property type="entry name" value="Fe-ADH-like"/>
    <property type="match status" value="1"/>
</dbReference>
<proteinExistence type="inferred from homology"/>
<evidence type="ECO:0000313" key="7">
    <source>
        <dbReference type="Proteomes" id="UP000236724"/>
    </source>
</evidence>
<evidence type="ECO:0000256" key="2">
    <source>
        <dbReference type="ARBA" id="ARBA00007358"/>
    </source>
</evidence>
<dbReference type="SUPFAM" id="SSF56796">
    <property type="entry name" value="Dehydroquinate synthase-like"/>
    <property type="match status" value="1"/>
</dbReference>
<name>A0A1H6FE50_9GAMM</name>
<gene>
    <name evidence="6" type="primary">mdh_3</name>
    <name evidence="6" type="ORF">MBHS_03169</name>
</gene>
<evidence type="ECO:0000259" key="5">
    <source>
        <dbReference type="Pfam" id="PF25137"/>
    </source>
</evidence>
<protein>
    <submittedName>
        <fullName evidence="6">NAD-dependent methanol dehydrogenase</fullName>
        <ecNumber evidence="6">1.1.1.244</ecNumber>
    </submittedName>
</protein>
<dbReference type="InterPro" id="IPR039697">
    <property type="entry name" value="Alcohol_dehydrogenase_Fe"/>
</dbReference>
<dbReference type="OrthoDB" id="9815791at2"/>
<dbReference type="GO" id="GO:0050093">
    <property type="term" value="F:methanol dehydrogenase (NAD+) activity"/>
    <property type="evidence" value="ECO:0007669"/>
    <property type="project" value="UniProtKB-EC"/>
</dbReference>
<comment type="cofactor">
    <cofactor evidence="1">
        <name>Fe cation</name>
        <dbReference type="ChEBI" id="CHEBI:24875"/>
    </cofactor>
</comment>